<dbReference type="Gene3D" id="3.30.470.20">
    <property type="entry name" value="ATP-grasp fold, B domain"/>
    <property type="match status" value="1"/>
</dbReference>
<dbReference type="Gene3D" id="3.30.1490.20">
    <property type="entry name" value="ATP-grasp fold, A domain"/>
    <property type="match status" value="1"/>
</dbReference>
<organism evidence="2 3">
    <name type="scientific">Rhodohalobacter barkolensis</name>
    <dbReference type="NCBI Taxonomy" id="2053187"/>
    <lineage>
        <taxon>Bacteria</taxon>
        <taxon>Pseudomonadati</taxon>
        <taxon>Balneolota</taxon>
        <taxon>Balneolia</taxon>
        <taxon>Balneolales</taxon>
        <taxon>Balneolaceae</taxon>
        <taxon>Rhodohalobacter</taxon>
    </lineage>
</organism>
<dbReference type="RefSeq" id="WP_101073736.1">
    <property type="nucleotide sequence ID" value="NZ_PISP01000003.1"/>
</dbReference>
<dbReference type="SUPFAM" id="SSF56059">
    <property type="entry name" value="Glutathione synthetase ATP-binding domain-like"/>
    <property type="match status" value="1"/>
</dbReference>
<evidence type="ECO:0000313" key="2">
    <source>
        <dbReference type="EMBL" id="PKD43262.1"/>
    </source>
</evidence>
<dbReference type="Pfam" id="PF08443">
    <property type="entry name" value="RimK"/>
    <property type="match status" value="1"/>
</dbReference>
<dbReference type="EMBL" id="PISP01000003">
    <property type="protein sequence ID" value="PKD43262.1"/>
    <property type="molecule type" value="Genomic_DNA"/>
</dbReference>
<feature type="domain" description="ATP-grasp fold RimK-type" evidence="1">
    <location>
        <begin position="211"/>
        <end position="296"/>
    </location>
</feature>
<gene>
    <name evidence="2" type="ORF">CWD77_11650</name>
</gene>
<evidence type="ECO:0000313" key="3">
    <source>
        <dbReference type="Proteomes" id="UP000233398"/>
    </source>
</evidence>
<reference evidence="2 3" key="1">
    <citation type="submission" date="2017-11" db="EMBL/GenBank/DDBJ databases">
        <title>Rhodohalobacter 15182 sp. nov., isolated from a salt lake.</title>
        <authorList>
            <person name="Han S."/>
        </authorList>
    </citation>
    <scope>NUCLEOTIDE SEQUENCE [LARGE SCALE GENOMIC DNA]</scope>
    <source>
        <strain evidence="2 3">15182</strain>
    </source>
</reference>
<dbReference type="InterPro" id="IPR013651">
    <property type="entry name" value="ATP-grasp_RimK-type"/>
</dbReference>
<dbReference type="GO" id="GO:0005524">
    <property type="term" value="F:ATP binding"/>
    <property type="evidence" value="ECO:0007669"/>
    <property type="project" value="InterPro"/>
</dbReference>
<keyword evidence="3" id="KW-1185">Reference proteome</keyword>
<sequence length="341" mass="39912">MKIAIHHRKDGFSSHWIEYCEKNSIPYKIVDCYSTSIIDDVRDCDIVMWHFHQTNCKDILFAKQLVYSLQTAGKKVFPDFHTGWHFDDKVGQTYLLEAMGAPIVPSYLFYEKDKALNWADSTEFPKVFKLRRGAGSSQVRLIRDRRTARKMIKKAFGKGFSQYEPGSNLKERWRLYRIGKNSLWNVFKGVVRLGYTTEFDRIAGNERGYVYFQDFIPENDSDTRIIVIDEKAFAIKRLVRKNDFRASGSGEVEYRKELFDEETIRLSFQLAEKLNSQSLALDYVYSNGKPMIVEISFGFTTQVYESCEGYWDEMMNWHPGPFNPQHWMVESCLKSLVKSNV</sequence>
<proteinExistence type="predicted"/>
<protein>
    <recommendedName>
        <fullName evidence="1">ATP-grasp fold RimK-type domain-containing protein</fullName>
    </recommendedName>
</protein>
<dbReference type="OrthoDB" id="1704979at2"/>
<accession>A0A2N0VGE0</accession>
<dbReference type="AlphaFoldDB" id="A0A2N0VGE0"/>
<comment type="caution">
    <text evidence="2">The sequence shown here is derived from an EMBL/GenBank/DDBJ whole genome shotgun (WGS) entry which is preliminary data.</text>
</comment>
<evidence type="ECO:0000259" key="1">
    <source>
        <dbReference type="Pfam" id="PF08443"/>
    </source>
</evidence>
<dbReference type="InterPro" id="IPR013815">
    <property type="entry name" value="ATP_grasp_subdomain_1"/>
</dbReference>
<name>A0A2N0VGE0_9BACT</name>
<dbReference type="Proteomes" id="UP000233398">
    <property type="component" value="Unassembled WGS sequence"/>
</dbReference>